<evidence type="ECO:0000313" key="2">
    <source>
        <dbReference type="Proteomes" id="UP000838763"/>
    </source>
</evidence>
<name>A0A9P1H7J3_9PEZI</name>
<dbReference type="AlphaFoldDB" id="A0A9P1H7J3"/>
<dbReference type="Proteomes" id="UP000838763">
    <property type="component" value="Unassembled WGS sequence"/>
</dbReference>
<dbReference type="EMBL" id="CALLCH030000015">
    <property type="protein sequence ID" value="CAI4216968.1"/>
    <property type="molecule type" value="Genomic_DNA"/>
</dbReference>
<sequence>MPTLPTGQKDKDLGFAQSLLDFTTDGPSRLPQDPIDYTPPEWITNLVTEFGIHKPEYPFLQLMDAYGTMVPDRILTKAHRDLDEEGMLEE</sequence>
<dbReference type="InterPro" id="IPR037171">
    <property type="entry name" value="NagB/RpiA_transferase-like"/>
</dbReference>
<reference evidence="1" key="1">
    <citation type="submission" date="2022-11" db="EMBL/GenBank/DDBJ databases">
        <authorList>
            <person name="Scott C."/>
            <person name="Bruce N."/>
        </authorList>
    </citation>
    <scope>NUCLEOTIDE SEQUENCE</scope>
</reference>
<keyword evidence="2" id="KW-1185">Reference proteome</keyword>
<evidence type="ECO:0000313" key="1">
    <source>
        <dbReference type="EMBL" id="CAI4216968.1"/>
    </source>
</evidence>
<proteinExistence type="predicted"/>
<dbReference type="SUPFAM" id="SSF100950">
    <property type="entry name" value="NagB/RpiA/CoA transferase-like"/>
    <property type="match status" value="1"/>
</dbReference>
<comment type="caution">
    <text evidence="1">The sequence shown here is derived from an EMBL/GenBank/DDBJ whole genome shotgun (WGS) entry which is preliminary data.</text>
</comment>
<accession>A0A9P1H7J3</accession>
<gene>
    <name evidence="1" type="ORF">PPNO1_LOCUS6612</name>
</gene>
<dbReference type="OrthoDB" id="10249309at2759"/>
<organism evidence="1 2">
    <name type="scientific">Parascedosporium putredinis</name>
    <dbReference type="NCBI Taxonomy" id="1442378"/>
    <lineage>
        <taxon>Eukaryota</taxon>
        <taxon>Fungi</taxon>
        <taxon>Dikarya</taxon>
        <taxon>Ascomycota</taxon>
        <taxon>Pezizomycotina</taxon>
        <taxon>Sordariomycetes</taxon>
        <taxon>Hypocreomycetidae</taxon>
        <taxon>Microascales</taxon>
        <taxon>Microascaceae</taxon>
        <taxon>Parascedosporium</taxon>
    </lineage>
</organism>
<protein>
    <submittedName>
        <fullName evidence="1">Uncharacterized protein</fullName>
    </submittedName>
</protein>